<keyword evidence="3" id="KW-1185">Reference proteome</keyword>
<dbReference type="AlphaFoldDB" id="A0AAV5R8H4"/>
<comment type="caution">
    <text evidence="2">The sequence shown here is derived from an EMBL/GenBank/DDBJ whole genome shotgun (WGS) entry which is preliminary data.</text>
</comment>
<dbReference type="GO" id="GO:0005634">
    <property type="term" value="C:nucleus"/>
    <property type="evidence" value="ECO:0007669"/>
    <property type="project" value="TreeGrafter"/>
</dbReference>
<accession>A0AAV5R8H4</accession>
<dbReference type="GO" id="GO:0004725">
    <property type="term" value="F:protein tyrosine phosphatase activity"/>
    <property type="evidence" value="ECO:0007669"/>
    <property type="project" value="TreeGrafter"/>
</dbReference>
<dbReference type="EMBL" id="BTGB01000009">
    <property type="protein sequence ID" value="GMM47528.1"/>
    <property type="molecule type" value="Genomic_DNA"/>
</dbReference>
<dbReference type="PANTHER" id="PTHR10828">
    <property type="entry name" value="M-PHASE INDUCER PHOSPHATASE DUAL SPECIFICITY PHOSPHATASE CDC25"/>
    <property type="match status" value="1"/>
</dbReference>
<organism evidence="2 3">
    <name type="scientific">Pichia kluyveri</name>
    <name type="common">Yeast</name>
    <dbReference type="NCBI Taxonomy" id="36015"/>
    <lineage>
        <taxon>Eukaryota</taxon>
        <taxon>Fungi</taxon>
        <taxon>Dikarya</taxon>
        <taxon>Ascomycota</taxon>
        <taxon>Saccharomycotina</taxon>
        <taxon>Pichiomycetes</taxon>
        <taxon>Pichiales</taxon>
        <taxon>Pichiaceae</taxon>
        <taxon>Pichia</taxon>
    </lineage>
</organism>
<dbReference type="Pfam" id="PF00581">
    <property type="entry name" value="Rhodanese"/>
    <property type="match status" value="1"/>
</dbReference>
<feature type="domain" description="Rhodanese" evidence="1">
    <location>
        <begin position="30"/>
        <end position="143"/>
    </location>
</feature>
<protein>
    <submittedName>
        <fullName evidence="2">Phosphatase</fullName>
    </submittedName>
</protein>
<evidence type="ECO:0000313" key="3">
    <source>
        <dbReference type="Proteomes" id="UP001378960"/>
    </source>
</evidence>
<name>A0AAV5R8H4_PICKL</name>
<evidence type="ECO:0000259" key="1">
    <source>
        <dbReference type="PROSITE" id="PS50206"/>
    </source>
</evidence>
<dbReference type="Proteomes" id="UP001378960">
    <property type="component" value="Unassembled WGS sequence"/>
</dbReference>
<dbReference type="SMART" id="SM00450">
    <property type="entry name" value="RHOD"/>
    <property type="match status" value="1"/>
</dbReference>
<gene>
    <name evidence="2" type="ORF">DAPK24_041260</name>
</gene>
<dbReference type="PANTHER" id="PTHR10828:SF38">
    <property type="entry name" value="ARSENICAL-RESISTANCE PROTEIN 2-RELATED"/>
    <property type="match status" value="1"/>
</dbReference>
<dbReference type="InterPro" id="IPR036873">
    <property type="entry name" value="Rhodanese-like_dom_sf"/>
</dbReference>
<dbReference type="PROSITE" id="PS50206">
    <property type="entry name" value="RHODANESE_3"/>
    <property type="match status" value="1"/>
</dbReference>
<dbReference type="Gene3D" id="3.40.250.10">
    <property type="entry name" value="Rhodanese-like domain"/>
    <property type="match status" value="1"/>
</dbReference>
<sequence>MSRQIFTVSDVKFIEPQTLKSWIVQGHTNMGNKFQIIDVRDNDYIGGHIINCKHIESTKFKDNSTMSLLLNNLRTMNQNTVIFHCMLSQQRGPSSAMKFMRYLNEKLENSNDNDEIEFIQNMNILILRGGFSNWQSLYGEDKELTENYAKDIWKYGY</sequence>
<reference evidence="2 3" key="1">
    <citation type="journal article" date="2023" name="Elife">
        <title>Identification of key yeast species and microbe-microbe interactions impacting larval growth of Drosophila in the wild.</title>
        <authorList>
            <person name="Mure A."/>
            <person name="Sugiura Y."/>
            <person name="Maeda R."/>
            <person name="Honda K."/>
            <person name="Sakurai N."/>
            <person name="Takahashi Y."/>
            <person name="Watada M."/>
            <person name="Katoh T."/>
            <person name="Gotoh A."/>
            <person name="Gotoh Y."/>
            <person name="Taniguchi I."/>
            <person name="Nakamura K."/>
            <person name="Hayashi T."/>
            <person name="Katayama T."/>
            <person name="Uemura T."/>
            <person name="Hattori Y."/>
        </authorList>
    </citation>
    <scope>NUCLEOTIDE SEQUENCE [LARGE SCALE GENOMIC DNA]</scope>
    <source>
        <strain evidence="2 3">PK-24</strain>
    </source>
</reference>
<dbReference type="GO" id="GO:0005737">
    <property type="term" value="C:cytoplasm"/>
    <property type="evidence" value="ECO:0007669"/>
    <property type="project" value="TreeGrafter"/>
</dbReference>
<dbReference type="InterPro" id="IPR001763">
    <property type="entry name" value="Rhodanese-like_dom"/>
</dbReference>
<evidence type="ECO:0000313" key="2">
    <source>
        <dbReference type="EMBL" id="GMM47528.1"/>
    </source>
</evidence>
<proteinExistence type="predicted"/>
<dbReference type="SUPFAM" id="SSF52821">
    <property type="entry name" value="Rhodanese/Cell cycle control phosphatase"/>
    <property type="match status" value="1"/>
</dbReference>